<protein>
    <submittedName>
        <fullName evidence="1">Uncharacterized protein</fullName>
    </submittedName>
</protein>
<comment type="caution">
    <text evidence="1">The sequence shown here is derived from an EMBL/GenBank/DDBJ whole genome shotgun (WGS) entry which is preliminary data.</text>
</comment>
<keyword evidence="2" id="KW-1185">Reference proteome</keyword>
<gene>
    <name evidence="1" type="ORF">RM545_17460</name>
</gene>
<accession>A0ABU3CQ44</accession>
<evidence type="ECO:0000313" key="2">
    <source>
        <dbReference type="Proteomes" id="UP001245285"/>
    </source>
</evidence>
<reference evidence="1 2" key="1">
    <citation type="submission" date="2023-09" db="EMBL/GenBank/DDBJ databases">
        <authorList>
            <person name="Rey-Velasco X."/>
        </authorList>
    </citation>
    <scope>NUCLEOTIDE SEQUENCE [LARGE SCALE GENOMIC DNA]</scope>
    <source>
        <strain evidence="1 2">F260</strain>
    </source>
</reference>
<organism evidence="1 2">
    <name type="scientific">Autumnicola lenta</name>
    <dbReference type="NCBI Taxonomy" id="3075593"/>
    <lineage>
        <taxon>Bacteria</taxon>
        <taxon>Pseudomonadati</taxon>
        <taxon>Bacteroidota</taxon>
        <taxon>Flavobacteriia</taxon>
        <taxon>Flavobacteriales</taxon>
        <taxon>Flavobacteriaceae</taxon>
        <taxon>Autumnicola</taxon>
    </lineage>
</organism>
<proteinExistence type="predicted"/>
<dbReference type="EMBL" id="JAVRHO010000070">
    <property type="protein sequence ID" value="MDT0648479.1"/>
    <property type="molecule type" value="Genomic_DNA"/>
</dbReference>
<feature type="non-terminal residue" evidence="1">
    <location>
        <position position="1"/>
    </location>
</feature>
<dbReference type="RefSeq" id="WP_311496567.1">
    <property type="nucleotide sequence ID" value="NZ_JAVRHO010000070.1"/>
</dbReference>
<sequence>DVVHNAMKKLILQTLILTIIIGCSPKIKSITEYEKKDDKLAKNRVADFDKKGNKILSRNFGNQRSNRIVRTEFLNGKKFKETDCDYFAEQDTCVVRQFSVYEYKPDENLKIQTMYESDSAVRFIRKYYKEGNVEVIKTNTWEMFPTKDPNPEKAMKLTDSVYYDSKGREVKRLHYNESFKKPWIEKYTYSDNGYTKEIIGTQMDTIRFYNYSELDKLAKKKGIDFEFRDTTDYKYKIDYY</sequence>
<evidence type="ECO:0000313" key="1">
    <source>
        <dbReference type="EMBL" id="MDT0648479.1"/>
    </source>
</evidence>
<name>A0ABU3CQ44_9FLAO</name>
<dbReference type="Proteomes" id="UP001245285">
    <property type="component" value="Unassembled WGS sequence"/>
</dbReference>